<dbReference type="EMBL" id="KZ824942">
    <property type="protein sequence ID" value="RAH72799.1"/>
    <property type="molecule type" value="Genomic_DNA"/>
</dbReference>
<evidence type="ECO:0000313" key="1">
    <source>
        <dbReference type="EMBL" id="RAH72799.1"/>
    </source>
</evidence>
<protein>
    <submittedName>
        <fullName evidence="1">Uncharacterized protein</fullName>
    </submittedName>
</protein>
<sequence length="106" mass="11474">MSPKSKMRNNSNQSEEEGKGGGRRGEERRRGVELSKGEKVRRGNWLERSSRGLSSSSSNSSSSGGGWNSSRQGKLKTKRSGVGPHLARAGPTAGSERESVREKDSR</sequence>
<gene>
    <name evidence="1" type="ORF">BO66DRAFT_21436</name>
</gene>
<accession>A0ACD1HH59</accession>
<reference evidence="1" key="1">
    <citation type="submission" date="2018-02" db="EMBL/GenBank/DDBJ databases">
        <title>The genomes of Aspergillus section Nigri reveals drivers in fungal speciation.</title>
        <authorList>
            <consortium name="DOE Joint Genome Institute"/>
            <person name="Vesth T.C."/>
            <person name="Nybo J."/>
            <person name="Theobald S."/>
            <person name="Brandl J."/>
            <person name="Frisvad J.C."/>
            <person name="Nielsen K.F."/>
            <person name="Lyhne E.K."/>
            <person name="Kogle M.E."/>
            <person name="Kuo A."/>
            <person name="Riley R."/>
            <person name="Clum A."/>
            <person name="Nolan M."/>
            <person name="Lipzen A."/>
            <person name="Salamov A."/>
            <person name="Henrissat B."/>
            <person name="Wiebenga A."/>
            <person name="De vries R.P."/>
            <person name="Grigoriev I.V."/>
            <person name="Mortensen U.H."/>
            <person name="Andersen M.R."/>
            <person name="Baker S.E."/>
        </authorList>
    </citation>
    <scope>NUCLEOTIDE SEQUENCE</scope>
    <source>
        <strain evidence="1">CBS 121060</strain>
    </source>
</reference>
<keyword evidence="2" id="KW-1185">Reference proteome</keyword>
<dbReference type="Proteomes" id="UP000249661">
    <property type="component" value="Unassembled WGS sequence"/>
</dbReference>
<name>A0ACD1HH59_9EURO</name>
<organism evidence="1 2">
    <name type="scientific">Aspergillus aculeatinus CBS 121060</name>
    <dbReference type="NCBI Taxonomy" id="1448322"/>
    <lineage>
        <taxon>Eukaryota</taxon>
        <taxon>Fungi</taxon>
        <taxon>Dikarya</taxon>
        <taxon>Ascomycota</taxon>
        <taxon>Pezizomycotina</taxon>
        <taxon>Eurotiomycetes</taxon>
        <taxon>Eurotiomycetidae</taxon>
        <taxon>Eurotiales</taxon>
        <taxon>Aspergillaceae</taxon>
        <taxon>Aspergillus</taxon>
        <taxon>Aspergillus subgen. Circumdati</taxon>
    </lineage>
</organism>
<proteinExistence type="predicted"/>
<evidence type="ECO:0000313" key="2">
    <source>
        <dbReference type="Proteomes" id="UP000249661"/>
    </source>
</evidence>